<dbReference type="GO" id="GO:0005829">
    <property type="term" value="C:cytosol"/>
    <property type="evidence" value="ECO:0007669"/>
    <property type="project" value="TreeGrafter"/>
</dbReference>
<dbReference type="InterPro" id="IPR027417">
    <property type="entry name" value="P-loop_NTPase"/>
</dbReference>
<feature type="transmembrane region" description="Helical" evidence="1">
    <location>
        <begin position="41"/>
        <end position="58"/>
    </location>
</feature>
<proteinExistence type="predicted"/>
<feature type="domain" description="G" evidence="2">
    <location>
        <begin position="280"/>
        <end position="369"/>
    </location>
</feature>
<name>A0A6B8KE12_9HYPH</name>
<dbReference type="SUPFAM" id="SSF52540">
    <property type="entry name" value="P-loop containing nucleoside triphosphate hydrolases"/>
    <property type="match status" value="1"/>
</dbReference>
<evidence type="ECO:0000256" key="1">
    <source>
        <dbReference type="SAM" id="Phobius"/>
    </source>
</evidence>
<dbReference type="OrthoDB" id="238366at2"/>
<gene>
    <name evidence="3" type="ORF">H2LOC_002560</name>
</gene>
<evidence type="ECO:0000313" key="4">
    <source>
        <dbReference type="Proteomes" id="UP000309061"/>
    </source>
</evidence>
<feature type="transmembrane region" description="Helical" evidence="1">
    <location>
        <begin position="14"/>
        <end position="35"/>
    </location>
</feature>
<keyword evidence="1" id="KW-0472">Membrane</keyword>
<dbReference type="KEGG" id="mhey:H2LOC_002560"/>
<dbReference type="PANTHER" id="PTHR42714:SF2">
    <property type="entry name" value="TRNA MODIFICATION GTPASE GTPBP3, MITOCHONDRIAL"/>
    <property type="match status" value="1"/>
</dbReference>
<dbReference type="CDD" id="cd00882">
    <property type="entry name" value="Ras_like_GTPase"/>
    <property type="match status" value="1"/>
</dbReference>
<sequence>MLKNSIFGRYWREAAYFAAILLPWLALAPLGFYWLWRSALLYWWLLLASAFGVAAFALRRSIAANVKAETEKIAEQASPVSNEWGPKEKEAWRLVENIARESEPLTESTRAIALMEQTVDAVAEFFHEDAAQARFRITLPEMLLLTERVSRDLRAAAVKYLPGAREIQISHLLWLKERYDRHGPWVKIAHPYFTNFLRLSRWTRPESALLSEATGRLAGPVVDFVTLRLRSEFTALLVRETGRAAIDLYSGRLRLAPQEIQSAAQAENSGAARDLVGPIRVLLAGQVNAGKSSLLNAIAGQAQRSVGVTPIRDIPAEVTLTLAGRPEVVLIDTPGIGDKLWTLDIFADQRAKADLILWVVSATQPASAPDLSALRATRDEFQQKGRHMPPVLCAVTHIDELRPANEWNPPYDLTQTDDAKAARIREAIDHIGATLKIDRERIVPVCVRDLDMAYNVDLLWSLIAMHLDDARFAKLDRLLQDARAFSSKRVLEQMAAAGRWLSKAVLFEKR</sequence>
<dbReference type="GO" id="GO:0030488">
    <property type="term" value="P:tRNA methylation"/>
    <property type="evidence" value="ECO:0007669"/>
    <property type="project" value="TreeGrafter"/>
</dbReference>
<accession>A0A6B8KE12</accession>
<keyword evidence="1" id="KW-1133">Transmembrane helix</keyword>
<keyword evidence="1" id="KW-0812">Transmembrane</keyword>
<dbReference type="InterPro" id="IPR006073">
    <property type="entry name" value="GTP-bd"/>
</dbReference>
<reference evidence="3 4" key="1">
    <citation type="submission" date="2019-11" db="EMBL/GenBank/DDBJ databases">
        <title>The genome sequence of Methylocystis heyeri.</title>
        <authorList>
            <person name="Oshkin I.Y."/>
            <person name="Miroshnikov K."/>
            <person name="Dedysh S.N."/>
        </authorList>
    </citation>
    <scope>NUCLEOTIDE SEQUENCE [LARGE SCALE GENOMIC DNA]</scope>
    <source>
        <strain evidence="3 4">H2</strain>
    </source>
</reference>
<dbReference type="AlphaFoldDB" id="A0A6B8KE12"/>
<keyword evidence="4" id="KW-1185">Reference proteome</keyword>
<dbReference type="GO" id="GO:0002098">
    <property type="term" value="P:tRNA wobble uridine modification"/>
    <property type="evidence" value="ECO:0007669"/>
    <property type="project" value="TreeGrafter"/>
</dbReference>
<dbReference type="EMBL" id="CP046052">
    <property type="protein sequence ID" value="QGM44660.1"/>
    <property type="molecule type" value="Genomic_DNA"/>
</dbReference>
<evidence type="ECO:0000259" key="2">
    <source>
        <dbReference type="Pfam" id="PF01926"/>
    </source>
</evidence>
<organism evidence="3 4">
    <name type="scientific">Methylocystis heyeri</name>
    <dbReference type="NCBI Taxonomy" id="391905"/>
    <lineage>
        <taxon>Bacteria</taxon>
        <taxon>Pseudomonadati</taxon>
        <taxon>Pseudomonadota</taxon>
        <taxon>Alphaproteobacteria</taxon>
        <taxon>Hyphomicrobiales</taxon>
        <taxon>Methylocystaceae</taxon>
        <taxon>Methylocystis</taxon>
    </lineage>
</organism>
<dbReference type="GO" id="GO:0005525">
    <property type="term" value="F:GTP binding"/>
    <property type="evidence" value="ECO:0007669"/>
    <property type="project" value="InterPro"/>
</dbReference>
<dbReference type="Gene3D" id="3.40.50.300">
    <property type="entry name" value="P-loop containing nucleotide triphosphate hydrolases"/>
    <property type="match status" value="1"/>
</dbReference>
<evidence type="ECO:0000313" key="3">
    <source>
        <dbReference type="EMBL" id="QGM44660.1"/>
    </source>
</evidence>
<protein>
    <recommendedName>
        <fullName evidence="2">G domain-containing protein</fullName>
    </recommendedName>
</protein>
<dbReference type="PANTHER" id="PTHR42714">
    <property type="entry name" value="TRNA MODIFICATION GTPASE GTPBP3"/>
    <property type="match status" value="1"/>
</dbReference>
<dbReference type="Proteomes" id="UP000309061">
    <property type="component" value="Chromosome"/>
</dbReference>
<dbReference type="Pfam" id="PF01926">
    <property type="entry name" value="MMR_HSR1"/>
    <property type="match status" value="1"/>
</dbReference>